<keyword evidence="5" id="KW-0238">DNA-binding</keyword>
<evidence type="ECO:0000256" key="7">
    <source>
        <dbReference type="ARBA" id="ARBA00023254"/>
    </source>
</evidence>
<dbReference type="PIRSF" id="PIRSF005856">
    <property type="entry name" value="Rad51"/>
    <property type="match status" value="1"/>
</dbReference>
<dbReference type="EMBL" id="AM920436">
    <property type="protein sequence ID" value="CAP96090.1"/>
    <property type="molecule type" value="Genomic_DNA"/>
</dbReference>
<dbReference type="InterPro" id="IPR020588">
    <property type="entry name" value="RecA_ATP-bd"/>
</dbReference>
<evidence type="ECO:0000256" key="3">
    <source>
        <dbReference type="ARBA" id="ARBA00022741"/>
    </source>
</evidence>
<dbReference type="PROSITE" id="PS50163">
    <property type="entry name" value="RECA_3"/>
    <property type="match status" value="1"/>
</dbReference>
<dbReference type="GO" id="GO:0000150">
    <property type="term" value="F:DNA strand exchange activity"/>
    <property type="evidence" value="ECO:0007669"/>
    <property type="project" value="InterPro"/>
</dbReference>
<keyword evidence="6" id="KW-0539">Nucleus</keyword>
<dbReference type="Pfam" id="PF14520">
    <property type="entry name" value="HHH_5"/>
    <property type="match status" value="1"/>
</dbReference>
<evidence type="ECO:0000256" key="5">
    <source>
        <dbReference type="ARBA" id="ARBA00023125"/>
    </source>
</evidence>
<dbReference type="InterPro" id="IPR003593">
    <property type="entry name" value="AAA+_ATPase"/>
</dbReference>
<feature type="domain" description="RecA family profile 1" evidence="10">
    <location>
        <begin position="108"/>
        <end position="279"/>
    </location>
</feature>
<dbReference type="Gene3D" id="3.40.50.300">
    <property type="entry name" value="P-loop containing nucleotide triphosphate hydrolases"/>
    <property type="match status" value="1"/>
</dbReference>
<dbReference type="SUPFAM" id="SSF47794">
    <property type="entry name" value="Rad51 N-terminal domain-like"/>
    <property type="match status" value="1"/>
</dbReference>
<dbReference type="SMART" id="SM00382">
    <property type="entry name" value="AAA"/>
    <property type="match status" value="1"/>
</dbReference>
<proteinExistence type="inferred from homology"/>
<dbReference type="PANTHER" id="PTHR22942">
    <property type="entry name" value="RECA/RAD51/RADA DNA STRAND-PAIRING FAMILY MEMBER"/>
    <property type="match status" value="1"/>
</dbReference>
<dbReference type="OrthoDB" id="10251254at2759"/>
<dbReference type="GO" id="GO:0000709">
    <property type="term" value="P:meiotic joint molecule formation"/>
    <property type="evidence" value="ECO:0007669"/>
    <property type="project" value="UniProtKB-ARBA"/>
</dbReference>
<dbReference type="SUPFAM" id="SSF52540">
    <property type="entry name" value="P-loop containing nucleoside triphosphate hydrolases"/>
    <property type="match status" value="1"/>
</dbReference>
<dbReference type="NCBIfam" id="TIGR02238">
    <property type="entry name" value="recomb_DMC1"/>
    <property type="match status" value="1"/>
</dbReference>
<evidence type="ECO:0000256" key="4">
    <source>
        <dbReference type="ARBA" id="ARBA00022840"/>
    </source>
</evidence>
<dbReference type="eggNOG" id="KOG1434">
    <property type="taxonomic scope" value="Eukaryota"/>
</dbReference>
<evidence type="ECO:0000256" key="2">
    <source>
        <dbReference type="ARBA" id="ARBA00008897"/>
    </source>
</evidence>
<dbReference type="GO" id="GO:0042148">
    <property type="term" value="P:DNA strand invasion"/>
    <property type="evidence" value="ECO:0007669"/>
    <property type="project" value="TreeGrafter"/>
</dbReference>
<dbReference type="STRING" id="500485.B6HKW4"/>
<keyword evidence="3 9" id="KW-0547">Nucleotide-binding</keyword>
<dbReference type="HOGENOM" id="CLU_041732_0_0_1"/>
<dbReference type="GO" id="GO:0006312">
    <property type="term" value="P:mitotic recombination"/>
    <property type="evidence" value="ECO:0007669"/>
    <property type="project" value="TreeGrafter"/>
</dbReference>
<dbReference type="InterPro" id="IPR016467">
    <property type="entry name" value="DNA_recomb/repair_RecA-like"/>
</dbReference>
<sequence>MPGSVGSDEFDDDEVQLIPCPHARPRAANLTNIDGIQAHGIGAADITKLKANGFYTIASVHGATRKTLLKIKGFSEVKVEKVKEAIQKCLPTASGFITAMELHHQRKKVVRISTGSKQFDAILNGGFQSMSISEVFGEFRCGKTQLSHTMSVVAQLPKELGGAAGRVAYIDTEGTFRPERIAQIAERFGLDPDTAQENISYARALNSEHQLELLNTLSQAFVGGEYRLLVIDSIMNCFRVDYCGRGELADRQQKLNQFLMKLAHMAEEFNVCVLMTNQVQSDPGASALFAGADGRKPVGGHVLAHASTTRVLLRKGRGDERVAKIQDSPDCAEREAIYVITNGGINDPEKA</sequence>
<dbReference type="InterPro" id="IPR020587">
    <property type="entry name" value="RecA_monomer-monomer_interface"/>
</dbReference>
<dbReference type="OMA" id="ANPMKPV"/>
<comment type="similarity">
    <text evidence="2">Belongs to the RecA family. DMC1 subfamily.</text>
</comment>
<keyword evidence="13" id="KW-1185">Reference proteome</keyword>
<evidence type="ECO:0000313" key="13">
    <source>
        <dbReference type="Proteomes" id="UP000000724"/>
    </source>
</evidence>
<dbReference type="VEuPathDB" id="FungiDB:PCH_Pc21g11930"/>
<evidence type="ECO:0000256" key="6">
    <source>
        <dbReference type="ARBA" id="ARBA00023242"/>
    </source>
</evidence>
<dbReference type="BioCyc" id="PCHR:PC21G11930-MONOMER"/>
<dbReference type="NCBIfam" id="NF003301">
    <property type="entry name" value="PRK04301.1"/>
    <property type="match status" value="1"/>
</dbReference>
<dbReference type="PANTHER" id="PTHR22942:SF30">
    <property type="entry name" value="MEIOTIC RECOMBINATION PROTEIN DMC1_LIM15 HOMOLOG"/>
    <property type="match status" value="1"/>
</dbReference>
<evidence type="ECO:0000256" key="9">
    <source>
        <dbReference type="RuleBase" id="RU003422"/>
    </source>
</evidence>
<evidence type="ECO:0000256" key="8">
    <source>
        <dbReference type="ARBA" id="ARBA00023306"/>
    </source>
</evidence>
<dbReference type="Pfam" id="PF08423">
    <property type="entry name" value="Rad51"/>
    <property type="match status" value="1"/>
</dbReference>
<gene>
    <name evidence="12" type="ORF">Pc21g11930</name>
    <name evidence="12" type="ORF">PCH_Pc21g11930</name>
</gene>
<dbReference type="GO" id="GO:0005524">
    <property type="term" value="F:ATP binding"/>
    <property type="evidence" value="ECO:0007669"/>
    <property type="project" value="UniProtKB-KW"/>
</dbReference>
<evidence type="ECO:0000259" key="10">
    <source>
        <dbReference type="PROSITE" id="PS50162"/>
    </source>
</evidence>
<keyword evidence="8" id="KW-0131">Cell cycle</keyword>
<reference evidence="12 13" key="1">
    <citation type="journal article" date="2008" name="Nat. Biotechnol.">
        <title>Genome sequencing and analysis of the filamentous fungus Penicillium chrysogenum.</title>
        <authorList>
            <person name="van den Berg M.A."/>
            <person name="Albang R."/>
            <person name="Albermann K."/>
            <person name="Badger J.H."/>
            <person name="Daran J.-M."/>
            <person name="Driessen A.J.M."/>
            <person name="Garcia-Estrada C."/>
            <person name="Fedorova N.D."/>
            <person name="Harris D.M."/>
            <person name="Heijne W.H.M."/>
            <person name="Joardar V.S."/>
            <person name="Kiel J.A.K.W."/>
            <person name="Kovalchuk A."/>
            <person name="Martin J.F."/>
            <person name="Nierman W.C."/>
            <person name="Nijland J.G."/>
            <person name="Pronk J.T."/>
            <person name="Roubos J.A."/>
            <person name="van der Klei I.J."/>
            <person name="van Peij N.N.M.E."/>
            <person name="Veenhuis M."/>
            <person name="von Doehren H."/>
            <person name="Wagner C."/>
            <person name="Wortman J.R."/>
            <person name="Bovenberg R.A.L."/>
        </authorList>
    </citation>
    <scope>NUCLEOTIDE SEQUENCE [LARGE SCALE GENOMIC DNA]</scope>
    <source>
        <strain evidence="13">ATCC 28089 / DSM 1075 / NRRL 1951 / Wisconsin 54-1255</strain>
    </source>
</reference>
<keyword evidence="4 9" id="KW-0067">ATP-binding</keyword>
<dbReference type="GO" id="GO:0000730">
    <property type="term" value="P:DNA recombinase assembly"/>
    <property type="evidence" value="ECO:0007669"/>
    <property type="project" value="TreeGrafter"/>
</dbReference>
<comment type="subcellular location">
    <subcellularLocation>
        <location evidence="1">Nucleus</location>
    </subcellularLocation>
</comment>
<dbReference type="GO" id="GO:0000794">
    <property type="term" value="C:condensed nuclear chromosome"/>
    <property type="evidence" value="ECO:0007669"/>
    <property type="project" value="TreeGrafter"/>
</dbReference>
<keyword evidence="7" id="KW-0469">Meiosis</keyword>
<dbReference type="Gene3D" id="1.10.150.20">
    <property type="entry name" value="5' to 3' exonuclease, C-terminal subdomain"/>
    <property type="match status" value="1"/>
</dbReference>
<protein>
    <submittedName>
        <fullName evidence="12">Pc21g11930 protein</fullName>
    </submittedName>
</protein>
<dbReference type="FunFam" id="3.40.50.300:FF:000239">
    <property type="entry name" value="Meiotic recombination protein DMC1"/>
    <property type="match status" value="1"/>
</dbReference>
<feature type="domain" description="RecA family profile 2" evidence="11">
    <location>
        <begin position="286"/>
        <end position="350"/>
    </location>
</feature>
<evidence type="ECO:0000256" key="1">
    <source>
        <dbReference type="ARBA" id="ARBA00004123"/>
    </source>
</evidence>
<evidence type="ECO:0000313" key="12">
    <source>
        <dbReference type="EMBL" id="CAP96090.1"/>
    </source>
</evidence>
<dbReference type="GO" id="GO:0003697">
    <property type="term" value="F:single-stranded DNA binding"/>
    <property type="evidence" value="ECO:0007669"/>
    <property type="project" value="TreeGrafter"/>
</dbReference>
<dbReference type="GO" id="GO:0070192">
    <property type="term" value="P:chromosome organization involved in meiotic cell cycle"/>
    <property type="evidence" value="ECO:0007669"/>
    <property type="project" value="TreeGrafter"/>
</dbReference>
<dbReference type="PROSITE" id="PS50162">
    <property type="entry name" value="RECA_2"/>
    <property type="match status" value="1"/>
</dbReference>
<evidence type="ECO:0000259" key="11">
    <source>
        <dbReference type="PROSITE" id="PS50163"/>
    </source>
</evidence>
<dbReference type="AlphaFoldDB" id="B6HKW4"/>
<dbReference type="GO" id="GO:0003690">
    <property type="term" value="F:double-stranded DNA binding"/>
    <property type="evidence" value="ECO:0007669"/>
    <property type="project" value="TreeGrafter"/>
</dbReference>
<dbReference type="InterPro" id="IPR010995">
    <property type="entry name" value="DNA_repair_Rad51/TF_NusA_a-hlx"/>
</dbReference>
<dbReference type="InterPro" id="IPR011940">
    <property type="entry name" value="Dmc1"/>
</dbReference>
<dbReference type="InterPro" id="IPR027417">
    <property type="entry name" value="P-loop_NTPase"/>
</dbReference>
<dbReference type="GO" id="GO:0140664">
    <property type="term" value="F:ATP-dependent DNA damage sensor activity"/>
    <property type="evidence" value="ECO:0007669"/>
    <property type="project" value="InterPro"/>
</dbReference>
<organism evidence="12 13">
    <name type="scientific">Penicillium rubens (strain ATCC 28089 / DSM 1075 / NRRL 1951 / Wisconsin 54-1255)</name>
    <name type="common">Penicillium chrysogenum</name>
    <dbReference type="NCBI Taxonomy" id="500485"/>
    <lineage>
        <taxon>Eukaryota</taxon>
        <taxon>Fungi</taxon>
        <taxon>Dikarya</taxon>
        <taxon>Ascomycota</taxon>
        <taxon>Pezizomycotina</taxon>
        <taxon>Eurotiomycetes</taxon>
        <taxon>Eurotiomycetidae</taxon>
        <taxon>Eurotiales</taxon>
        <taxon>Aspergillaceae</taxon>
        <taxon>Penicillium</taxon>
        <taxon>Penicillium chrysogenum species complex</taxon>
    </lineage>
</organism>
<name>B6HKW4_PENRW</name>
<dbReference type="InterPro" id="IPR013632">
    <property type="entry name" value="Rad51_C"/>
</dbReference>
<dbReference type="Proteomes" id="UP000000724">
    <property type="component" value="Contig Pc00c21"/>
</dbReference>
<accession>B6HKW4</accession>